<reference evidence="2 3" key="1">
    <citation type="submission" date="2023-12" db="EMBL/GenBank/DDBJ databases">
        <title>A high-quality genome assembly for Dillenia turbinata (Dilleniales).</title>
        <authorList>
            <person name="Chanderbali A."/>
        </authorList>
    </citation>
    <scope>NUCLEOTIDE SEQUENCE [LARGE SCALE GENOMIC DNA]</scope>
    <source>
        <strain evidence="2">LSX21</strain>
        <tissue evidence="2">Leaf</tissue>
    </source>
</reference>
<feature type="region of interest" description="Disordered" evidence="1">
    <location>
        <begin position="147"/>
        <end position="178"/>
    </location>
</feature>
<keyword evidence="3" id="KW-1185">Reference proteome</keyword>
<evidence type="ECO:0000313" key="3">
    <source>
        <dbReference type="Proteomes" id="UP001370490"/>
    </source>
</evidence>
<dbReference type="Proteomes" id="UP001370490">
    <property type="component" value="Unassembled WGS sequence"/>
</dbReference>
<dbReference type="AlphaFoldDB" id="A0AAN8VEA9"/>
<gene>
    <name evidence="2" type="ORF">RJ641_002289</name>
</gene>
<evidence type="ECO:0000313" key="2">
    <source>
        <dbReference type="EMBL" id="KAK6932665.1"/>
    </source>
</evidence>
<organism evidence="2 3">
    <name type="scientific">Dillenia turbinata</name>
    <dbReference type="NCBI Taxonomy" id="194707"/>
    <lineage>
        <taxon>Eukaryota</taxon>
        <taxon>Viridiplantae</taxon>
        <taxon>Streptophyta</taxon>
        <taxon>Embryophyta</taxon>
        <taxon>Tracheophyta</taxon>
        <taxon>Spermatophyta</taxon>
        <taxon>Magnoliopsida</taxon>
        <taxon>eudicotyledons</taxon>
        <taxon>Gunneridae</taxon>
        <taxon>Pentapetalae</taxon>
        <taxon>Dilleniales</taxon>
        <taxon>Dilleniaceae</taxon>
        <taxon>Dillenia</taxon>
    </lineage>
</organism>
<comment type="caution">
    <text evidence="2">The sequence shown here is derived from an EMBL/GenBank/DDBJ whole genome shotgun (WGS) entry which is preliminary data.</text>
</comment>
<feature type="region of interest" description="Disordered" evidence="1">
    <location>
        <begin position="72"/>
        <end position="107"/>
    </location>
</feature>
<feature type="compositionally biased region" description="Basic and acidic residues" evidence="1">
    <location>
        <begin position="93"/>
        <end position="102"/>
    </location>
</feature>
<feature type="compositionally biased region" description="Polar residues" evidence="1">
    <location>
        <begin position="76"/>
        <end position="92"/>
    </location>
</feature>
<feature type="compositionally biased region" description="Basic and acidic residues" evidence="1">
    <location>
        <begin position="155"/>
        <end position="173"/>
    </location>
</feature>
<dbReference type="EMBL" id="JBAMMX010000010">
    <property type="protein sequence ID" value="KAK6932665.1"/>
    <property type="molecule type" value="Genomic_DNA"/>
</dbReference>
<name>A0AAN8VEA9_9MAGN</name>
<evidence type="ECO:0000256" key="1">
    <source>
        <dbReference type="SAM" id="MobiDB-lite"/>
    </source>
</evidence>
<accession>A0AAN8VEA9</accession>
<protein>
    <submittedName>
        <fullName evidence="2">Uncharacterized protein</fullName>
    </submittedName>
</protein>
<sequence length="277" mass="31389">MESYKEMDFNLGGLTLFGNRLQQFDNEVNNITQAYRHVESQLQLVGNNVREFFAGFVEELFSDSYDEVNEKANPDMSLNQHSDATREMSTSGVHKDTKRNHSEINLSSPYTVDTFEVKSSDNNKEDGGVISSLTSMEDIYTEFVEIDEEQPNAATDKEGESGDFGEKETREDGINAPDRNINLLEGNLDGSCVVLVEYNSSIVPCGAENYKEKHRDKFAMVLKEFHEKWGTQGCSSVATNLDSKTIRGRRECTGLSMPMETLEFIKDDIDEFDWEFV</sequence>
<proteinExistence type="predicted"/>